<dbReference type="AlphaFoldDB" id="A0A511T3S3"/>
<organism evidence="2 5">
    <name type="scientific">Myxococcus fulvus</name>
    <dbReference type="NCBI Taxonomy" id="33"/>
    <lineage>
        <taxon>Bacteria</taxon>
        <taxon>Pseudomonadati</taxon>
        <taxon>Myxococcota</taxon>
        <taxon>Myxococcia</taxon>
        <taxon>Myxococcales</taxon>
        <taxon>Cystobacterineae</taxon>
        <taxon>Myxococcaceae</taxon>
        <taxon>Myxococcus</taxon>
    </lineage>
</organism>
<dbReference type="Pfam" id="PF01882">
    <property type="entry name" value="DUF58"/>
    <property type="match status" value="1"/>
</dbReference>
<dbReference type="OrthoDB" id="9776116at2"/>
<evidence type="ECO:0000313" key="4">
    <source>
        <dbReference type="Proteomes" id="UP000183760"/>
    </source>
</evidence>
<comment type="caution">
    <text evidence="2">The sequence shown here is derived from an EMBL/GenBank/DDBJ whole genome shotgun (WGS) entry which is preliminary data.</text>
</comment>
<proteinExistence type="predicted"/>
<dbReference type="InterPro" id="IPR002881">
    <property type="entry name" value="DUF58"/>
</dbReference>
<evidence type="ECO:0000259" key="1">
    <source>
        <dbReference type="Pfam" id="PF01882"/>
    </source>
</evidence>
<evidence type="ECO:0000313" key="5">
    <source>
        <dbReference type="Proteomes" id="UP000321514"/>
    </source>
</evidence>
<dbReference type="Gene3D" id="3.40.50.410">
    <property type="entry name" value="von Willebrand factor, type A domain"/>
    <property type="match status" value="1"/>
</dbReference>
<dbReference type="Proteomes" id="UP000321514">
    <property type="component" value="Unassembled WGS sequence"/>
</dbReference>
<gene>
    <name evidence="2" type="ORF">MFU01_38320</name>
    <name evidence="3" type="ORF">SAMN05443572_108165</name>
</gene>
<dbReference type="InterPro" id="IPR036465">
    <property type="entry name" value="vWFA_dom_sf"/>
</dbReference>
<accession>A0A511T3S3</accession>
<sequence>MIPTGRLWALFALLAVPMMAAGFFPGLGGAVLALDALALALAVVDFLWARSVRLEARRVLPQRLNVGVPNKVELRLVHRGGRTARVRVKDGVPESFTAAPDEATLELPPDSETRWVYRVTPARRGRFDFTEVTARVSGPLGLVLHERVFPTTQTISVYPDLRGASRLLLSGAALDLVNLGLRQLRRDGRGSEFARLRDYAQGDSARDVDWKATARRGRPVTRVLESERSQSILICVDAGRSMAAQVDGLTKLDHAVNAALFLAFVAVRNGDRVGLAVFADGVKTYLPPAAGRTQYRKMVDALYSTTPSLTYVDYLALFKELNVRLTRRSLLCVFTDFLDEEQASTMVAPLHRLARRHVPLCLSVKDTALQKLLRTPPPGPEESFQHAVASELLVDREMLKARVSQGGVQMLDVQPDDLSLAAVNRYLDIKARGVL</sequence>
<feature type="domain" description="DUF58" evidence="1">
    <location>
        <begin position="196"/>
        <end position="372"/>
    </location>
</feature>
<dbReference type="STRING" id="1334629.MFUL124B02_15670"/>
<protein>
    <submittedName>
        <fullName evidence="3">Uncharacterized conserved protein, DUF58 family, contains vWF domain</fullName>
    </submittedName>
</protein>
<reference evidence="2 5" key="2">
    <citation type="submission" date="2019-07" db="EMBL/GenBank/DDBJ databases">
        <title>Whole genome shotgun sequence of Myxococcus fulvus NBRC 100333.</title>
        <authorList>
            <person name="Hosoyama A."/>
            <person name="Uohara A."/>
            <person name="Ohji S."/>
            <person name="Ichikawa N."/>
        </authorList>
    </citation>
    <scope>NUCLEOTIDE SEQUENCE [LARGE SCALE GENOMIC DNA]</scope>
    <source>
        <strain evidence="2 5">NBRC 100333</strain>
    </source>
</reference>
<reference evidence="3 4" key="1">
    <citation type="submission" date="2016-10" db="EMBL/GenBank/DDBJ databases">
        <authorList>
            <person name="Varghese N."/>
            <person name="Submissions S."/>
        </authorList>
    </citation>
    <scope>NUCLEOTIDE SEQUENCE [LARGE SCALE GENOMIC DNA]</scope>
    <source>
        <strain evidence="3 4">DSM 16525</strain>
    </source>
</reference>
<evidence type="ECO:0000313" key="3">
    <source>
        <dbReference type="EMBL" id="SEU29331.1"/>
    </source>
</evidence>
<dbReference type="SUPFAM" id="SSF53300">
    <property type="entry name" value="vWA-like"/>
    <property type="match status" value="1"/>
</dbReference>
<evidence type="ECO:0000313" key="2">
    <source>
        <dbReference type="EMBL" id="GEN08795.1"/>
    </source>
</evidence>
<name>A0A511T3S3_MYXFU</name>
<dbReference type="RefSeq" id="WP_046712730.1">
    <property type="nucleotide sequence ID" value="NZ_BJXR01000030.1"/>
</dbReference>
<dbReference type="CDD" id="cd00198">
    <property type="entry name" value="vWFA"/>
    <property type="match status" value="1"/>
</dbReference>
<dbReference type="EMBL" id="FOIB01000008">
    <property type="protein sequence ID" value="SEU29331.1"/>
    <property type="molecule type" value="Genomic_DNA"/>
</dbReference>
<dbReference type="PANTHER" id="PTHR33608">
    <property type="entry name" value="BLL2464 PROTEIN"/>
    <property type="match status" value="1"/>
</dbReference>
<keyword evidence="4" id="KW-1185">Reference proteome</keyword>
<dbReference type="Proteomes" id="UP000183760">
    <property type="component" value="Unassembled WGS sequence"/>
</dbReference>
<dbReference type="EMBL" id="BJXR01000030">
    <property type="protein sequence ID" value="GEN08795.1"/>
    <property type="molecule type" value="Genomic_DNA"/>
</dbReference>
<dbReference type="PANTHER" id="PTHR33608:SF3">
    <property type="entry name" value="SLR2013 PROTEIN"/>
    <property type="match status" value="1"/>
</dbReference>